<protein>
    <submittedName>
        <fullName evidence="2">TPR domain protein (Kinesin light chain)</fullName>
    </submittedName>
</protein>
<dbReference type="SUPFAM" id="SSF53167">
    <property type="entry name" value="Purine and uridine phosphorylases"/>
    <property type="match status" value="1"/>
</dbReference>
<dbReference type="InterPro" id="IPR011990">
    <property type="entry name" value="TPR-like_helical_dom_sf"/>
</dbReference>
<sequence length="931" mass="104024">MTELDPDIYSVVWIAPLEIEAQAALRMLDRRHRGRFPLRRGDDYVFHAGDMCGHSIVIATLPAGQEYGTGSAAALASQVKKFFPSLWFGLLVGVAAGLPNLSRTPPRDIRLGDVLVALPDGDSAGLVAYDLGKETGPDGFQLLRFGHVLATTETVVRSAIGSIKLNAPNDADIFLPYYQNVKDQEHATGTFADPGQDYDTLYEADEHGGERRVERRQRPDSRRTRVWYGPIGSGEKLVKNARKRNELRDMYNVIGLEMEAAGTMNRIPVGVIRGVCDYGDEHKNKEWQPYAAAMAAAYAKAVLSEILPRTMPSTSPPVPAPGQGGPVFNGPISGHNAAQHQSTEWESAYDTACCSHQKQHFLLITIYQNDPQPTYTSVMAESIFNGEIHGRNVVAAPHAAHGGTNNFYFADNGQSKPRQPFSTVPFRPDPDFVERPAITAWLRGKCAQPASRAALVGLGGIGKSQLAVHYAHIIRQHSPNTYVFWVHASTNARFEEAYRDIAERLQLPGRSDPNVDVMQLVYRWLSTEENGPWLIVVDNADDMSVFYPTPNRGQSMTINTTTERPLASLLPQSSNGMILVTSRSEEVAARLVGSQWSISSIQAMDESEALQLLQHKLREHYDGDVAPHLVQALEYMPLAITQAAAYILRQAPLVSLSTYLTEFQRSEKKKAGLLNKDMGDDRRDLSASNSIITTWRITFDKIRQERQSAADLLVFMSFFNPQGIPDWVIRSYQRGRENKEANFKDNFRSGQDTNSNSGNDDSEDDEFDDDLSMLREFSLVIVTAHKGVLEMHALVQFCTKNSLSSSDTRIWRRKFLQVMSREFPSGNYENWAKCRELDPHVELLIKKKPKNDEDAKDWAHLLTSVGWYKWSIGLYEVANRALQEAVEVRQKILGVQGTDTLLSIAVLASVLQYQGKYEEAEQMNRQALDGY</sequence>
<organism evidence="2 3">
    <name type="scientific">Colletotrichum chrysophilum</name>
    <dbReference type="NCBI Taxonomy" id="1836956"/>
    <lineage>
        <taxon>Eukaryota</taxon>
        <taxon>Fungi</taxon>
        <taxon>Dikarya</taxon>
        <taxon>Ascomycota</taxon>
        <taxon>Pezizomycotina</taxon>
        <taxon>Sordariomycetes</taxon>
        <taxon>Hypocreomycetidae</taxon>
        <taxon>Glomerellales</taxon>
        <taxon>Glomerellaceae</taxon>
        <taxon>Colletotrichum</taxon>
        <taxon>Colletotrichum gloeosporioides species complex</taxon>
    </lineage>
</organism>
<dbReference type="Proteomes" id="UP001243330">
    <property type="component" value="Unassembled WGS sequence"/>
</dbReference>
<dbReference type="Pfam" id="PF13424">
    <property type="entry name" value="TPR_12"/>
    <property type="match status" value="1"/>
</dbReference>
<evidence type="ECO:0000313" key="3">
    <source>
        <dbReference type="Proteomes" id="UP001243330"/>
    </source>
</evidence>
<feature type="region of interest" description="Disordered" evidence="1">
    <location>
        <begin position="740"/>
        <end position="767"/>
    </location>
</feature>
<dbReference type="GO" id="GO:0003824">
    <property type="term" value="F:catalytic activity"/>
    <property type="evidence" value="ECO:0007669"/>
    <property type="project" value="InterPro"/>
</dbReference>
<comment type="caution">
    <text evidence="2">The sequence shown here is derived from an EMBL/GenBank/DDBJ whole genome shotgun (WGS) entry which is preliminary data.</text>
</comment>
<proteinExistence type="predicted"/>
<dbReference type="InterPro" id="IPR053137">
    <property type="entry name" value="NLR-like"/>
</dbReference>
<dbReference type="PANTHER" id="PTHR46082">
    <property type="entry name" value="ATP/GTP-BINDING PROTEIN-RELATED"/>
    <property type="match status" value="1"/>
</dbReference>
<feature type="region of interest" description="Disordered" evidence="1">
    <location>
        <begin position="313"/>
        <end position="341"/>
    </location>
</feature>
<gene>
    <name evidence="2" type="ORF">CCHR01_19710</name>
</gene>
<evidence type="ECO:0000313" key="2">
    <source>
        <dbReference type="EMBL" id="KAK1837667.1"/>
    </source>
</evidence>
<dbReference type="Gene3D" id="3.40.50.1580">
    <property type="entry name" value="Nucleoside phosphorylase domain"/>
    <property type="match status" value="1"/>
</dbReference>
<keyword evidence="3" id="KW-1185">Reference proteome</keyword>
<accession>A0AAD9A024</accession>
<dbReference type="EMBL" id="JAQOWY010001069">
    <property type="protein sequence ID" value="KAK1837667.1"/>
    <property type="molecule type" value="Genomic_DNA"/>
</dbReference>
<dbReference type="SUPFAM" id="SSF52540">
    <property type="entry name" value="P-loop containing nucleoside triphosphate hydrolases"/>
    <property type="match status" value="1"/>
</dbReference>
<dbReference type="SUPFAM" id="SSF48452">
    <property type="entry name" value="TPR-like"/>
    <property type="match status" value="1"/>
</dbReference>
<reference evidence="2" key="1">
    <citation type="submission" date="2023-01" db="EMBL/GenBank/DDBJ databases">
        <title>Colletotrichum chrysophilum M932 genome sequence.</title>
        <authorList>
            <person name="Baroncelli R."/>
        </authorList>
    </citation>
    <scope>NUCLEOTIDE SEQUENCE</scope>
    <source>
        <strain evidence="2">M932</strain>
    </source>
</reference>
<dbReference type="InterPro" id="IPR035994">
    <property type="entry name" value="Nucleoside_phosphorylase_sf"/>
</dbReference>
<evidence type="ECO:0000256" key="1">
    <source>
        <dbReference type="SAM" id="MobiDB-lite"/>
    </source>
</evidence>
<name>A0AAD9A024_9PEZI</name>
<dbReference type="AlphaFoldDB" id="A0AAD9A024"/>
<dbReference type="PANTHER" id="PTHR46082:SF11">
    <property type="entry name" value="AAA+ ATPASE DOMAIN-CONTAINING PROTEIN-RELATED"/>
    <property type="match status" value="1"/>
</dbReference>
<dbReference type="Gene3D" id="1.25.40.10">
    <property type="entry name" value="Tetratricopeptide repeat domain"/>
    <property type="match status" value="1"/>
</dbReference>
<dbReference type="GO" id="GO:0009116">
    <property type="term" value="P:nucleoside metabolic process"/>
    <property type="evidence" value="ECO:0007669"/>
    <property type="project" value="InterPro"/>
</dbReference>
<feature type="non-terminal residue" evidence="2">
    <location>
        <position position="1"/>
    </location>
</feature>
<dbReference type="InterPro" id="IPR027417">
    <property type="entry name" value="P-loop_NTPase"/>
</dbReference>
<dbReference type="Gene3D" id="3.40.50.300">
    <property type="entry name" value="P-loop containing nucleotide triphosphate hydrolases"/>
    <property type="match status" value="1"/>
</dbReference>